<organism evidence="2 3">
    <name type="scientific">Microthyrium microscopicum</name>
    <dbReference type="NCBI Taxonomy" id="703497"/>
    <lineage>
        <taxon>Eukaryota</taxon>
        <taxon>Fungi</taxon>
        <taxon>Dikarya</taxon>
        <taxon>Ascomycota</taxon>
        <taxon>Pezizomycotina</taxon>
        <taxon>Dothideomycetes</taxon>
        <taxon>Dothideomycetes incertae sedis</taxon>
        <taxon>Microthyriales</taxon>
        <taxon>Microthyriaceae</taxon>
        <taxon>Microthyrium</taxon>
    </lineage>
</organism>
<dbReference type="EMBL" id="MU004230">
    <property type="protein sequence ID" value="KAF2674621.1"/>
    <property type="molecule type" value="Genomic_DNA"/>
</dbReference>
<feature type="region of interest" description="Disordered" evidence="1">
    <location>
        <begin position="280"/>
        <end position="347"/>
    </location>
</feature>
<sequence length="432" mass="49096">MATVVTHRYDADGLNKLDTGLVGLLGMSRTNTTTTTRDFGTRRIHEPPGMFTGLYVEKEKVKSRRPSNKSYWHGRSYSLGYMPFRPREPVIEEIREPAPGEIVPEDKMRMLLSSASTPRAETLTMARWQALKRWEEEDGDEDYEGEERIREEEMEDVAFQCGLCPVPHSRQVVLHGEGRELRESEDCEAREDEDILRQETDHEPDDVEIKHPTVTVNQLRRSSCHDNLDLASPFQTRNPDLVVDNLSNVKEQPAIDNSAIANNHESTQDTSTAYVNTTDSAVSPSTIPLPQISKPQQPPLIQRQRLLQRTTSDPTPYRRRNLIPSPTSSLPSPFLPPATRKPSFPTRKPSFQLVKRRASIAASEVSVRTRSFGQTVLDGFVGLFVPKREDSVKRVRPTIVRRATVRWECIDSQYGSKETVLDRTEAVSEMFN</sequence>
<keyword evidence="3" id="KW-1185">Reference proteome</keyword>
<protein>
    <submittedName>
        <fullName evidence="2">Uncharacterized protein</fullName>
    </submittedName>
</protein>
<evidence type="ECO:0000313" key="3">
    <source>
        <dbReference type="Proteomes" id="UP000799302"/>
    </source>
</evidence>
<reference evidence="2" key="1">
    <citation type="journal article" date="2020" name="Stud. Mycol.">
        <title>101 Dothideomycetes genomes: a test case for predicting lifestyles and emergence of pathogens.</title>
        <authorList>
            <person name="Haridas S."/>
            <person name="Albert R."/>
            <person name="Binder M."/>
            <person name="Bloem J."/>
            <person name="Labutti K."/>
            <person name="Salamov A."/>
            <person name="Andreopoulos B."/>
            <person name="Baker S."/>
            <person name="Barry K."/>
            <person name="Bills G."/>
            <person name="Bluhm B."/>
            <person name="Cannon C."/>
            <person name="Castanera R."/>
            <person name="Culley D."/>
            <person name="Daum C."/>
            <person name="Ezra D."/>
            <person name="Gonzalez J."/>
            <person name="Henrissat B."/>
            <person name="Kuo A."/>
            <person name="Liang C."/>
            <person name="Lipzen A."/>
            <person name="Lutzoni F."/>
            <person name="Magnuson J."/>
            <person name="Mondo S."/>
            <person name="Nolan M."/>
            <person name="Ohm R."/>
            <person name="Pangilinan J."/>
            <person name="Park H.-J."/>
            <person name="Ramirez L."/>
            <person name="Alfaro M."/>
            <person name="Sun H."/>
            <person name="Tritt A."/>
            <person name="Yoshinaga Y."/>
            <person name="Zwiers L.-H."/>
            <person name="Turgeon B."/>
            <person name="Goodwin S."/>
            <person name="Spatafora J."/>
            <person name="Crous P."/>
            <person name="Grigoriev I."/>
        </authorList>
    </citation>
    <scope>NUCLEOTIDE SEQUENCE</scope>
    <source>
        <strain evidence="2">CBS 115976</strain>
    </source>
</reference>
<dbReference type="AlphaFoldDB" id="A0A6A6UT73"/>
<evidence type="ECO:0000256" key="1">
    <source>
        <dbReference type="SAM" id="MobiDB-lite"/>
    </source>
</evidence>
<accession>A0A6A6UT73</accession>
<proteinExistence type="predicted"/>
<dbReference type="Proteomes" id="UP000799302">
    <property type="component" value="Unassembled WGS sequence"/>
</dbReference>
<feature type="compositionally biased region" description="Low complexity" evidence="1">
    <location>
        <begin position="299"/>
        <end position="309"/>
    </location>
</feature>
<evidence type="ECO:0000313" key="2">
    <source>
        <dbReference type="EMBL" id="KAF2674621.1"/>
    </source>
</evidence>
<name>A0A6A6UT73_9PEZI</name>
<gene>
    <name evidence="2" type="ORF">BT63DRAFT_449610</name>
</gene>